<dbReference type="Gene3D" id="1.10.10.10">
    <property type="entry name" value="Winged helix-like DNA-binding domain superfamily/Winged helix DNA-binding domain"/>
    <property type="match status" value="1"/>
</dbReference>
<proteinExistence type="predicted"/>
<dbReference type="CDD" id="cd18873">
    <property type="entry name" value="NUDIX_NadM_like"/>
    <property type="match status" value="1"/>
</dbReference>
<dbReference type="AlphaFoldDB" id="A0A0G1X1V1"/>
<protein>
    <submittedName>
        <fullName evidence="2">NUDIX hydrolase</fullName>
    </submittedName>
</protein>
<name>A0A0G1X1V1_9BACT</name>
<organism evidence="2 3">
    <name type="scientific">Candidatus Kaiserbacteria bacterium GW2011_GWA2_52_12</name>
    <dbReference type="NCBI Taxonomy" id="1618671"/>
    <lineage>
        <taxon>Bacteria</taxon>
        <taxon>Candidatus Kaiseribacteriota</taxon>
    </lineage>
</organism>
<sequence length="231" mass="26456">MKKLSRSAPAHLRFAVVASDAVIFMVKGGTLYVRVIPVHRPPHYKNAKAFPGGVLRPEETAEKATHRLIADKGLIDNSHIYLEQLYTFSEVNRDPRGRVVAVAYCAFVPWNALSNKERMDTKEVWWEPAHTLKNLAYDHDEMLRMAIARLRSRVHYTTLISKLMPKEFTLTELEQIYESILEANLDKRNFRKKILKLGILKELPKKKSSGRSRPAKLYSFASPAVSDIEVL</sequence>
<accession>A0A0G1X1V1</accession>
<evidence type="ECO:0000259" key="1">
    <source>
        <dbReference type="Pfam" id="PF21906"/>
    </source>
</evidence>
<dbReference type="GO" id="GO:0016787">
    <property type="term" value="F:hydrolase activity"/>
    <property type="evidence" value="ECO:0007669"/>
    <property type="project" value="UniProtKB-KW"/>
</dbReference>
<feature type="domain" description="NrtR DNA-binding winged helix" evidence="1">
    <location>
        <begin position="162"/>
        <end position="220"/>
    </location>
</feature>
<dbReference type="Gene3D" id="3.90.79.10">
    <property type="entry name" value="Nucleoside Triphosphate Pyrophosphohydrolase"/>
    <property type="match status" value="1"/>
</dbReference>
<dbReference type="STRING" id="1618671.UY67_C0002G0004"/>
<reference evidence="2 3" key="1">
    <citation type="journal article" date="2015" name="Nature">
        <title>rRNA introns, odd ribosomes, and small enigmatic genomes across a large radiation of phyla.</title>
        <authorList>
            <person name="Brown C.T."/>
            <person name="Hug L.A."/>
            <person name="Thomas B.C."/>
            <person name="Sharon I."/>
            <person name="Castelle C.J."/>
            <person name="Singh A."/>
            <person name="Wilkins M.J."/>
            <person name="Williams K.H."/>
            <person name="Banfield J.F."/>
        </authorList>
    </citation>
    <scope>NUCLEOTIDE SEQUENCE [LARGE SCALE GENOMIC DNA]</scope>
</reference>
<dbReference type="InterPro" id="IPR036390">
    <property type="entry name" value="WH_DNA-bd_sf"/>
</dbReference>
<dbReference type="InterPro" id="IPR015797">
    <property type="entry name" value="NUDIX_hydrolase-like_dom_sf"/>
</dbReference>
<dbReference type="SUPFAM" id="SSF46785">
    <property type="entry name" value="Winged helix' DNA-binding domain"/>
    <property type="match status" value="1"/>
</dbReference>
<dbReference type="PANTHER" id="PTHR43736">
    <property type="entry name" value="ADP-RIBOSE PYROPHOSPHATASE"/>
    <property type="match status" value="1"/>
</dbReference>
<keyword evidence="2" id="KW-0378">Hydrolase</keyword>
<evidence type="ECO:0000313" key="2">
    <source>
        <dbReference type="EMBL" id="KKW24855.1"/>
    </source>
</evidence>
<evidence type="ECO:0000313" key="3">
    <source>
        <dbReference type="Proteomes" id="UP000034273"/>
    </source>
</evidence>
<comment type="caution">
    <text evidence="2">The sequence shown here is derived from an EMBL/GenBank/DDBJ whole genome shotgun (WGS) entry which is preliminary data.</text>
</comment>
<gene>
    <name evidence="2" type="ORF">UY67_C0002G0004</name>
</gene>
<dbReference type="Pfam" id="PF21906">
    <property type="entry name" value="WHD_NrtR"/>
    <property type="match status" value="1"/>
</dbReference>
<dbReference type="SUPFAM" id="SSF55811">
    <property type="entry name" value="Nudix"/>
    <property type="match status" value="1"/>
</dbReference>
<dbReference type="InterPro" id="IPR054105">
    <property type="entry name" value="WHD_NrtR"/>
</dbReference>
<dbReference type="PANTHER" id="PTHR43736:SF4">
    <property type="entry name" value="SLR1690 PROTEIN"/>
    <property type="match status" value="1"/>
</dbReference>
<dbReference type="Proteomes" id="UP000034273">
    <property type="component" value="Unassembled WGS sequence"/>
</dbReference>
<dbReference type="EMBL" id="LCQW01000002">
    <property type="protein sequence ID" value="KKW24855.1"/>
    <property type="molecule type" value="Genomic_DNA"/>
</dbReference>
<dbReference type="InterPro" id="IPR036388">
    <property type="entry name" value="WH-like_DNA-bd_sf"/>
</dbReference>